<gene>
    <name evidence="2" type="ORF">O0955_06265</name>
</gene>
<organism evidence="2 3">
    <name type="scientific">Pedobacter punctiformis</name>
    <dbReference type="NCBI Taxonomy" id="3004097"/>
    <lineage>
        <taxon>Bacteria</taxon>
        <taxon>Pseudomonadati</taxon>
        <taxon>Bacteroidota</taxon>
        <taxon>Sphingobacteriia</taxon>
        <taxon>Sphingobacteriales</taxon>
        <taxon>Sphingobacteriaceae</taxon>
        <taxon>Pedobacter</taxon>
    </lineage>
</organism>
<comment type="similarity">
    <text evidence="1">Belongs to the PhzF family.</text>
</comment>
<dbReference type="NCBIfam" id="TIGR00654">
    <property type="entry name" value="PhzF_family"/>
    <property type="match status" value="1"/>
</dbReference>
<protein>
    <submittedName>
        <fullName evidence="2">PhzF family phenazine biosynthesis protein</fullName>
    </submittedName>
</protein>
<dbReference type="PANTHER" id="PTHR13774">
    <property type="entry name" value="PHENAZINE BIOSYNTHESIS PROTEIN"/>
    <property type="match status" value="1"/>
</dbReference>
<name>A0ABT4L6Q4_9SPHI</name>
<dbReference type="PANTHER" id="PTHR13774:SF32">
    <property type="entry name" value="ANTISENSE-ENHANCING SEQUENCE 1"/>
    <property type="match status" value="1"/>
</dbReference>
<evidence type="ECO:0000313" key="2">
    <source>
        <dbReference type="EMBL" id="MCZ4243606.1"/>
    </source>
</evidence>
<sequence>MDYYVLDVFTDQKFRGNQLSVVYTEEQLKLEQYHDISREFGYSETSFVNYSAAEKAFSVRSFTPAKFEITGAGHNLLGAVCLALLKKWDIFREQGGQTWVLMAGEKIPLKINEKDGIPYVGMKQRPAEIIGTVPASIIAEAIGLNAGDLTLNDWNINIVKTEVGHLMVPIKNFEFLNKAVLNKRLLKEASTKFGFEGCYLFTTEHGKSEFLAETRFFNPSIGIDEDPATGTAVGPLTGYLEKLGYVKKNKSLHILQGAYVNRPSVIEAEVVTDGIWISGSSIIVMEGVLYLN</sequence>
<dbReference type="Proteomes" id="UP001144347">
    <property type="component" value="Unassembled WGS sequence"/>
</dbReference>
<keyword evidence="3" id="KW-1185">Reference proteome</keyword>
<dbReference type="EMBL" id="JAPWGM010000002">
    <property type="protein sequence ID" value="MCZ4243606.1"/>
    <property type="molecule type" value="Genomic_DNA"/>
</dbReference>
<evidence type="ECO:0000256" key="1">
    <source>
        <dbReference type="ARBA" id="ARBA00008270"/>
    </source>
</evidence>
<dbReference type="RefSeq" id="WP_269427226.1">
    <property type="nucleotide sequence ID" value="NZ_JAPWGM010000002.1"/>
</dbReference>
<reference evidence="2" key="1">
    <citation type="submission" date="2022-12" db="EMBL/GenBank/DDBJ databases">
        <title>Genome sequence of HCMS5-2.</title>
        <authorList>
            <person name="Woo H."/>
        </authorList>
    </citation>
    <scope>NUCLEOTIDE SEQUENCE</scope>
    <source>
        <strain evidence="2">HCMS5-2</strain>
    </source>
</reference>
<dbReference type="SUPFAM" id="SSF54506">
    <property type="entry name" value="Diaminopimelate epimerase-like"/>
    <property type="match status" value="1"/>
</dbReference>
<dbReference type="Gene3D" id="3.10.310.10">
    <property type="entry name" value="Diaminopimelate Epimerase, Chain A, domain 1"/>
    <property type="match status" value="2"/>
</dbReference>
<dbReference type="PIRSF" id="PIRSF016184">
    <property type="entry name" value="PhzC_PhzF"/>
    <property type="match status" value="1"/>
</dbReference>
<accession>A0ABT4L6Q4</accession>
<dbReference type="InterPro" id="IPR003719">
    <property type="entry name" value="Phenazine_PhzF-like"/>
</dbReference>
<proteinExistence type="inferred from homology"/>
<dbReference type="Pfam" id="PF02567">
    <property type="entry name" value="PhzC-PhzF"/>
    <property type="match status" value="1"/>
</dbReference>
<evidence type="ECO:0000313" key="3">
    <source>
        <dbReference type="Proteomes" id="UP001144347"/>
    </source>
</evidence>
<comment type="caution">
    <text evidence="2">The sequence shown here is derived from an EMBL/GenBank/DDBJ whole genome shotgun (WGS) entry which is preliminary data.</text>
</comment>